<reference evidence="2 3" key="1">
    <citation type="submission" date="2023-09" db="EMBL/GenBank/DDBJ databases">
        <authorList>
            <person name="Wang M."/>
        </authorList>
    </citation>
    <scope>NUCLEOTIDE SEQUENCE [LARGE SCALE GENOMIC DNA]</scope>
    <source>
        <strain evidence="2">GT-2023</strain>
        <tissue evidence="2">Liver</tissue>
    </source>
</reference>
<proteinExistence type="predicted"/>
<feature type="compositionally biased region" description="Basic and acidic residues" evidence="1">
    <location>
        <begin position="67"/>
        <end position="77"/>
    </location>
</feature>
<comment type="caution">
    <text evidence="2">The sequence shown here is derived from an EMBL/GenBank/DDBJ whole genome shotgun (WGS) entry which is preliminary data.</text>
</comment>
<gene>
    <name evidence="2" type="ORF">QQF64_024142</name>
</gene>
<organism evidence="2 3">
    <name type="scientific">Cirrhinus molitorella</name>
    <name type="common">mud carp</name>
    <dbReference type="NCBI Taxonomy" id="172907"/>
    <lineage>
        <taxon>Eukaryota</taxon>
        <taxon>Metazoa</taxon>
        <taxon>Chordata</taxon>
        <taxon>Craniata</taxon>
        <taxon>Vertebrata</taxon>
        <taxon>Euteleostomi</taxon>
        <taxon>Actinopterygii</taxon>
        <taxon>Neopterygii</taxon>
        <taxon>Teleostei</taxon>
        <taxon>Ostariophysi</taxon>
        <taxon>Cypriniformes</taxon>
        <taxon>Cyprinidae</taxon>
        <taxon>Labeoninae</taxon>
        <taxon>Labeonini</taxon>
        <taxon>Cirrhinus</taxon>
    </lineage>
</organism>
<accession>A0ABR3NKF1</accession>
<evidence type="ECO:0000313" key="2">
    <source>
        <dbReference type="EMBL" id="KAL1277469.1"/>
    </source>
</evidence>
<feature type="region of interest" description="Disordered" evidence="1">
    <location>
        <begin position="67"/>
        <end position="88"/>
    </location>
</feature>
<sequence>MFPRTSARGTSATVKLAFQSAPEHYLNVYESSGPVSQRQTALKAGHENRVCSRSTLLHINDAHCEIKRERGSHERREKNKKPRTDSLS</sequence>
<evidence type="ECO:0000313" key="3">
    <source>
        <dbReference type="Proteomes" id="UP001558613"/>
    </source>
</evidence>
<keyword evidence="3" id="KW-1185">Reference proteome</keyword>
<dbReference type="EMBL" id="JAYMGO010000003">
    <property type="protein sequence ID" value="KAL1277469.1"/>
    <property type="molecule type" value="Genomic_DNA"/>
</dbReference>
<evidence type="ECO:0000256" key="1">
    <source>
        <dbReference type="SAM" id="MobiDB-lite"/>
    </source>
</evidence>
<protein>
    <submittedName>
        <fullName evidence="2">Uncharacterized protein</fullName>
    </submittedName>
</protein>
<name>A0ABR3NKF1_9TELE</name>
<dbReference type="Proteomes" id="UP001558613">
    <property type="component" value="Unassembled WGS sequence"/>
</dbReference>